<organism evidence="2 3">
    <name type="scientific">Fragilariopsis cylindrus CCMP1102</name>
    <dbReference type="NCBI Taxonomy" id="635003"/>
    <lineage>
        <taxon>Eukaryota</taxon>
        <taxon>Sar</taxon>
        <taxon>Stramenopiles</taxon>
        <taxon>Ochrophyta</taxon>
        <taxon>Bacillariophyta</taxon>
        <taxon>Bacillariophyceae</taxon>
        <taxon>Bacillariophycidae</taxon>
        <taxon>Bacillariales</taxon>
        <taxon>Bacillariaceae</taxon>
        <taxon>Fragilariopsis</taxon>
    </lineage>
</organism>
<keyword evidence="3" id="KW-1185">Reference proteome</keyword>
<accession>A0A1E7EK66</accession>
<dbReference type="Proteomes" id="UP000095751">
    <property type="component" value="Unassembled WGS sequence"/>
</dbReference>
<dbReference type="KEGG" id="fcy:FRACYDRAFT_257327"/>
<feature type="compositionally biased region" description="Low complexity" evidence="1">
    <location>
        <begin position="440"/>
        <end position="461"/>
    </location>
</feature>
<dbReference type="EMBL" id="KV784442">
    <property type="protein sequence ID" value="OEU05943.1"/>
    <property type="molecule type" value="Genomic_DNA"/>
</dbReference>
<dbReference type="InParanoid" id="A0A1E7EK66"/>
<reference evidence="2 3" key="1">
    <citation type="submission" date="2016-09" db="EMBL/GenBank/DDBJ databases">
        <title>Extensive genetic diversity and differential bi-allelic expression allows diatom success in the polar Southern Ocean.</title>
        <authorList>
            <consortium name="DOE Joint Genome Institute"/>
            <person name="Mock T."/>
            <person name="Otillar R.P."/>
            <person name="Strauss J."/>
            <person name="Dupont C."/>
            <person name="Frickenhaus S."/>
            <person name="Maumus F."/>
            <person name="Mcmullan M."/>
            <person name="Sanges R."/>
            <person name="Schmutz J."/>
            <person name="Toseland A."/>
            <person name="Valas R."/>
            <person name="Veluchamy A."/>
            <person name="Ward B.J."/>
            <person name="Allen A."/>
            <person name="Barry K."/>
            <person name="Falciatore A."/>
            <person name="Ferrante M."/>
            <person name="Fortunato A.E."/>
            <person name="Gloeckner G."/>
            <person name="Gruber A."/>
            <person name="Hipkin R."/>
            <person name="Janech M."/>
            <person name="Kroth P."/>
            <person name="Leese F."/>
            <person name="Lindquist E."/>
            <person name="Lyon B.R."/>
            <person name="Martin J."/>
            <person name="Mayer C."/>
            <person name="Parker M."/>
            <person name="Quesneville H."/>
            <person name="Raymond J."/>
            <person name="Uhlig C."/>
            <person name="Valentin K.U."/>
            <person name="Worden A.Z."/>
            <person name="Armbrust E.V."/>
            <person name="Bowler C."/>
            <person name="Green B."/>
            <person name="Moulton V."/>
            <person name="Van Oosterhout C."/>
            <person name="Grigoriev I."/>
        </authorList>
    </citation>
    <scope>NUCLEOTIDE SEQUENCE [LARGE SCALE GENOMIC DNA]</scope>
    <source>
        <strain evidence="2 3">CCMP1102</strain>
    </source>
</reference>
<evidence type="ECO:0000313" key="2">
    <source>
        <dbReference type="EMBL" id="OEU05943.1"/>
    </source>
</evidence>
<feature type="compositionally biased region" description="Low complexity" evidence="1">
    <location>
        <begin position="409"/>
        <end position="418"/>
    </location>
</feature>
<evidence type="ECO:0000313" key="3">
    <source>
        <dbReference type="Proteomes" id="UP000095751"/>
    </source>
</evidence>
<feature type="region of interest" description="Disordered" evidence="1">
    <location>
        <begin position="403"/>
        <end position="484"/>
    </location>
</feature>
<feature type="compositionally biased region" description="Basic residues" evidence="1">
    <location>
        <begin position="471"/>
        <end position="484"/>
    </location>
</feature>
<evidence type="ECO:0000256" key="1">
    <source>
        <dbReference type="SAM" id="MobiDB-lite"/>
    </source>
</evidence>
<evidence type="ECO:0008006" key="4">
    <source>
        <dbReference type="Google" id="ProtNLM"/>
    </source>
</evidence>
<dbReference type="AlphaFoldDB" id="A0A1E7EK66"/>
<protein>
    <recommendedName>
        <fullName evidence="4">Ankyrin</fullName>
    </recommendedName>
</protein>
<sequence>MMDDDDSGSDDSDNENYDDDERCLQLITVLKRKKEYPKRTRKKINQLVDNFLNEVEFDVHAMFCDNDSNAHEYRGLDSSRDTKDEVEAIVRSFPEVLSRRKEFIWDGEDERWVENGDDRDRDYPIHYLTLLENGLCNVKAISFVPLVVRLSIEFGWLNEDARGGLLIENGRGNNILQLLTHNDIPLNVICEGQSRYHHELIDNKNLLVMKQLRQMGYLKKEDIQNYGLLNILCIKSYYNIFAEKRFKFFAEWDPTLLIHNGRHGLLPLYCAANSGSIQAFQTVFEYGLLYYPIKKGISLLFTKSPLNRTPIQILCKRYGSEKVMEVVEDTLIQYTSSSSSSLNLDHATPHLNIVDALLSAAIDEYVHLDCVYFLTRRHPDILMKLLPQLSSGMSSTTVVLASKNDDDANGNSNSNSTSKNDDEISSRSNINNYRDDMNDGRSNSSSDNDDSSGSSSNLNDNFLVAATTTAHPKKRKRKQKDNNK</sequence>
<name>A0A1E7EK66_9STRA</name>
<gene>
    <name evidence="2" type="ORF">FRACYDRAFT_257327</name>
</gene>
<proteinExistence type="predicted"/>